<feature type="domain" description="ABC transporter" evidence="5">
    <location>
        <begin position="3"/>
        <end position="239"/>
    </location>
</feature>
<dbReference type="InterPro" id="IPR003593">
    <property type="entry name" value="AAA+_ATPase"/>
</dbReference>
<dbReference type="SMART" id="SM00382">
    <property type="entry name" value="AAA"/>
    <property type="match status" value="1"/>
</dbReference>
<evidence type="ECO:0000256" key="2">
    <source>
        <dbReference type="ARBA" id="ARBA00022448"/>
    </source>
</evidence>
<keyword evidence="3" id="KW-0547">Nucleotide-binding</keyword>
<dbReference type="GO" id="GO:0005524">
    <property type="term" value="F:ATP binding"/>
    <property type="evidence" value="ECO:0007669"/>
    <property type="project" value="UniProtKB-KW"/>
</dbReference>
<keyword evidence="4 6" id="KW-0067">ATP-binding</keyword>
<keyword evidence="2" id="KW-0813">Transport</keyword>
<dbReference type="InterPro" id="IPR050153">
    <property type="entry name" value="Metal_Ion_Import_ABC"/>
</dbReference>
<evidence type="ECO:0000313" key="7">
    <source>
        <dbReference type="Proteomes" id="UP001491691"/>
    </source>
</evidence>
<accession>A0ABV1IZI8</accession>
<reference evidence="6 7" key="1">
    <citation type="submission" date="2024-04" db="EMBL/GenBank/DDBJ databases">
        <title>Human intestinal bacterial collection.</title>
        <authorList>
            <person name="Pauvert C."/>
            <person name="Hitch T.C.A."/>
            <person name="Clavel T."/>
        </authorList>
    </citation>
    <scope>NUCLEOTIDE SEQUENCE [LARGE SCALE GENOMIC DNA]</scope>
    <source>
        <strain evidence="6 7">CLA-SR-H019</strain>
    </source>
</reference>
<dbReference type="Pfam" id="PF00005">
    <property type="entry name" value="ABC_tran"/>
    <property type="match status" value="1"/>
</dbReference>
<keyword evidence="7" id="KW-1185">Reference proteome</keyword>
<dbReference type="PANTHER" id="PTHR42734:SF6">
    <property type="entry name" value="MOLYBDATE IMPORT ATP-BINDING PROTEIN MOLC"/>
    <property type="match status" value="1"/>
</dbReference>
<dbReference type="PROSITE" id="PS50893">
    <property type="entry name" value="ABC_TRANSPORTER_2"/>
    <property type="match status" value="1"/>
</dbReference>
<dbReference type="SUPFAM" id="SSF52540">
    <property type="entry name" value="P-loop containing nucleoside triphosphate hydrolases"/>
    <property type="match status" value="1"/>
</dbReference>
<evidence type="ECO:0000313" key="6">
    <source>
        <dbReference type="EMBL" id="MEQ3346333.1"/>
    </source>
</evidence>
<dbReference type="EMBL" id="JBBNPP010000003">
    <property type="protein sequence ID" value="MEQ3346333.1"/>
    <property type="molecule type" value="Genomic_DNA"/>
</dbReference>
<dbReference type="Gene3D" id="3.40.50.300">
    <property type="entry name" value="P-loop containing nucleotide triphosphate hydrolases"/>
    <property type="match status" value="1"/>
</dbReference>
<dbReference type="InterPro" id="IPR027417">
    <property type="entry name" value="P-loop_NTPase"/>
</dbReference>
<comment type="caution">
    <text evidence="6">The sequence shown here is derived from an EMBL/GenBank/DDBJ whole genome shotgun (WGS) entry which is preliminary data.</text>
</comment>
<organism evidence="6 7">
    <name type="scientific">Peptoniphilus senegalensis</name>
    <dbReference type="NCBI Taxonomy" id="1465757"/>
    <lineage>
        <taxon>Bacteria</taxon>
        <taxon>Bacillati</taxon>
        <taxon>Bacillota</taxon>
        <taxon>Tissierellia</taxon>
        <taxon>Tissierellales</taxon>
        <taxon>Peptoniphilaceae</taxon>
        <taxon>Peptoniphilus</taxon>
    </lineage>
</organism>
<dbReference type="PROSITE" id="PS00211">
    <property type="entry name" value="ABC_TRANSPORTER_1"/>
    <property type="match status" value="1"/>
</dbReference>
<name>A0ABV1IZI8_9FIRM</name>
<dbReference type="PANTHER" id="PTHR42734">
    <property type="entry name" value="METAL TRANSPORT SYSTEM ATP-BINDING PROTEIN TM_0124-RELATED"/>
    <property type="match status" value="1"/>
</dbReference>
<sequence length="267" mass="30231">MKLEVTKGFFKFKKTDYILEDINFSLADSDILSILGPNGVGKTTLIKCLTGLLPWTRGKTFIDDKNIFAMKEGELWSNISYIPQKRNFSFSYTGFEMVLFGARSSMNIFERPSQKDIARARGVMKMIGIEGLSDKNANEMSGGELQMVLIARSLVKEPKIIILDEPESGLDYKNQIIILDLIKKLSESGVIIVMNTHYPEHALKISNKCLLLNYDKSYKFGETREVLNRENLKKSFSVDVAINRTIIGEKEYKSIIPISIVGKKDKP</sequence>
<gene>
    <name evidence="6" type="ORF">AAA073_02650</name>
</gene>
<evidence type="ECO:0000256" key="3">
    <source>
        <dbReference type="ARBA" id="ARBA00022741"/>
    </source>
</evidence>
<evidence type="ECO:0000259" key="5">
    <source>
        <dbReference type="PROSITE" id="PS50893"/>
    </source>
</evidence>
<dbReference type="InterPro" id="IPR017871">
    <property type="entry name" value="ABC_transporter-like_CS"/>
</dbReference>
<dbReference type="InterPro" id="IPR003439">
    <property type="entry name" value="ABC_transporter-like_ATP-bd"/>
</dbReference>
<evidence type="ECO:0000256" key="1">
    <source>
        <dbReference type="ARBA" id="ARBA00005417"/>
    </source>
</evidence>
<proteinExistence type="inferred from homology"/>
<protein>
    <submittedName>
        <fullName evidence="6">ABC transporter ATP-binding protein</fullName>
    </submittedName>
</protein>
<evidence type="ECO:0000256" key="4">
    <source>
        <dbReference type="ARBA" id="ARBA00022840"/>
    </source>
</evidence>
<comment type="similarity">
    <text evidence="1">Belongs to the ABC transporter superfamily.</text>
</comment>
<dbReference type="Proteomes" id="UP001491691">
    <property type="component" value="Unassembled WGS sequence"/>
</dbReference>
<dbReference type="RefSeq" id="WP_349188227.1">
    <property type="nucleotide sequence ID" value="NZ_JBBNPP010000003.1"/>
</dbReference>